<dbReference type="EMBL" id="RKHQ01000001">
    <property type="protein sequence ID" value="ROR96910.1"/>
    <property type="molecule type" value="Genomic_DNA"/>
</dbReference>
<dbReference type="AlphaFoldDB" id="A0A3N2DAS9"/>
<evidence type="ECO:0000256" key="1">
    <source>
        <dbReference type="ARBA" id="ARBA00023002"/>
    </source>
</evidence>
<dbReference type="Gene3D" id="3.40.309.10">
    <property type="entry name" value="Aldehyde Dehydrogenase, Chain A, domain 2"/>
    <property type="match status" value="1"/>
</dbReference>
<dbReference type="Proteomes" id="UP000275356">
    <property type="component" value="Unassembled WGS sequence"/>
</dbReference>
<proteinExistence type="predicted"/>
<dbReference type="Pfam" id="PF00171">
    <property type="entry name" value="Aldedh"/>
    <property type="match status" value="1"/>
</dbReference>
<gene>
    <name evidence="3" type="ORF">EDD28_1503</name>
</gene>
<dbReference type="OrthoDB" id="9809970at2"/>
<evidence type="ECO:0000313" key="4">
    <source>
        <dbReference type="Proteomes" id="UP000275356"/>
    </source>
</evidence>
<organism evidence="3 4">
    <name type="scientific">Salana multivorans</name>
    <dbReference type="NCBI Taxonomy" id="120377"/>
    <lineage>
        <taxon>Bacteria</taxon>
        <taxon>Bacillati</taxon>
        <taxon>Actinomycetota</taxon>
        <taxon>Actinomycetes</taxon>
        <taxon>Micrococcales</taxon>
        <taxon>Beutenbergiaceae</taxon>
        <taxon>Salana</taxon>
    </lineage>
</organism>
<keyword evidence="1" id="KW-0560">Oxidoreductase</keyword>
<protein>
    <submittedName>
        <fullName evidence="3">Glutamate-5-semialdehyde dehydrogenase</fullName>
    </submittedName>
</protein>
<name>A0A3N2DAS9_9MICO</name>
<dbReference type="PANTHER" id="PTHR11063:SF8">
    <property type="entry name" value="DELTA-1-PYRROLINE-5-CARBOXYLATE SYNTHASE"/>
    <property type="match status" value="1"/>
</dbReference>
<dbReference type="RefSeq" id="WP_123739027.1">
    <property type="nucleotide sequence ID" value="NZ_RKHQ01000001.1"/>
</dbReference>
<sequence>MAQLTLTAGMPVPYAGDRVAVVSEELAAAFQPGDALYVDSGTGELLHVPARVREAVGAQVAAALDAFTALRSATPGAVRAFFTAFADLLADDDVWGRIASANAGDVERARDLGRSTTRLEISDGMRADMVAGLREWDGILAEREAAGESPVATVDHEGWSVDVVAAPLGVIGFVFEGRPNVFADAAGVLATGNVAVLRIGGDALGTAEAIRDAALVPALTAASLPAGAVSLLPLRDRSAGWALFADPRLALAVARGSGPAVAQLSAVARSAGVPVSAHGTGGAWIVAGDDADAARLAGVARWSLDRKVCNTLNVAVIPSARAAELVPVLLAAADEAAVARTGAGSAARVHVADGSQRWLPAEELERTIPVHRADGVHTEPRASVLPVADLGREWEWEGTPELSLVVVDSVDEAIELFGRYSPRFVVSFLSEDDDAHARFRAAVDAPFVGDGFTRWVDGQYALSQPELGLSNWENGRLLARAGILTGAEITTRRIFARVESADQHR</sequence>
<dbReference type="PANTHER" id="PTHR11063">
    <property type="entry name" value="GLUTAMATE SEMIALDEHYDE DEHYDROGENASE"/>
    <property type="match status" value="1"/>
</dbReference>
<comment type="caution">
    <text evidence="3">The sequence shown here is derived from an EMBL/GenBank/DDBJ whole genome shotgun (WGS) entry which is preliminary data.</text>
</comment>
<dbReference type="InterPro" id="IPR015590">
    <property type="entry name" value="Aldehyde_DH_dom"/>
</dbReference>
<evidence type="ECO:0000259" key="2">
    <source>
        <dbReference type="Pfam" id="PF00171"/>
    </source>
</evidence>
<dbReference type="GO" id="GO:0004350">
    <property type="term" value="F:glutamate-5-semialdehyde dehydrogenase activity"/>
    <property type="evidence" value="ECO:0007669"/>
    <property type="project" value="TreeGrafter"/>
</dbReference>
<evidence type="ECO:0000313" key="3">
    <source>
        <dbReference type="EMBL" id="ROR96910.1"/>
    </source>
</evidence>
<dbReference type="InterPro" id="IPR016161">
    <property type="entry name" value="Ald_DH/histidinol_DH"/>
</dbReference>
<dbReference type="InterPro" id="IPR016162">
    <property type="entry name" value="Ald_DH_N"/>
</dbReference>
<dbReference type="Gene3D" id="3.40.605.10">
    <property type="entry name" value="Aldehyde Dehydrogenase, Chain A, domain 1"/>
    <property type="match status" value="1"/>
</dbReference>
<dbReference type="SUPFAM" id="SSF53720">
    <property type="entry name" value="ALDH-like"/>
    <property type="match status" value="1"/>
</dbReference>
<accession>A0A3N2DAS9</accession>
<feature type="domain" description="Aldehyde dehydrogenase" evidence="2">
    <location>
        <begin position="45"/>
        <end position="338"/>
    </location>
</feature>
<keyword evidence="4" id="KW-1185">Reference proteome</keyword>
<reference evidence="3 4" key="1">
    <citation type="submission" date="2018-11" db="EMBL/GenBank/DDBJ databases">
        <title>Sequencing the genomes of 1000 actinobacteria strains.</title>
        <authorList>
            <person name="Klenk H.-P."/>
        </authorList>
    </citation>
    <scope>NUCLEOTIDE SEQUENCE [LARGE SCALE GENOMIC DNA]</scope>
    <source>
        <strain evidence="3 4">DSM 13521</strain>
    </source>
</reference>
<dbReference type="InterPro" id="IPR016163">
    <property type="entry name" value="Ald_DH_C"/>
</dbReference>